<organism evidence="2 3">
    <name type="scientific">Stomoxys calcitrans</name>
    <name type="common">Stable fly</name>
    <name type="synonym">Conops calcitrans</name>
    <dbReference type="NCBI Taxonomy" id="35570"/>
    <lineage>
        <taxon>Eukaryota</taxon>
        <taxon>Metazoa</taxon>
        <taxon>Ecdysozoa</taxon>
        <taxon>Arthropoda</taxon>
        <taxon>Hexapoda</taxon>
        <taxon>Insecta</taxon>
        <taxon>Pterygota</taxon>
        <taxon>Neoptera</taxon>
        <taxon>Endopterygota</taxon>
        <taxon>Diptera</taxon>
        <taxon>Brachycera</taxon>
        <taxon>Muscomorpha</taxon>
        <taxon>Muscoidea</taxon>
        <taxon>Muscidae</taxon>
        <taxon>Stomoxys</taxon>
    </lineage>
</organism>
<evidence type="ECO:0000313" key="3">
    <source>
        <dbReference type="Proteomes" id="UP000095300"/>
    </source>
</evidence>
<dbReference type="VEuPathDB" id="VectorBase:SCAU002125"/>
<evidence type="ECO:0000259" key="1">
    <source>
        <dbReference type="Pfam" id="PF04825"/>
    </source>
</evidence>
<feature type="domain" description="Rad21/Rec8-like protein N-terminal" evidence="1">
    <location>
        <begin position="1"/>
        <end position="113"/>
    </location>
</feature>
<gene>
    <name evidence="2" type="primary">106084766</name>
</gene>
<dbReference type="InterPro" id="IPR006910">
    <property type="entry name" value="Rad21_Rec8_N"/>
</dbReference>
<proteinExistence type="predicted"/>
<dbReference type="Pfam" id="PF04825">
    <property type="entry name" value="Rad21_Rec8_N"/>
    <property type="match status" value="1"/>
</dbReference>
<dbReference type="KEGG" id="scac:106084766"/>
<dbReference type="OrthoDB" id="10071381at2759"/>
<reference evidence="2" key="1">
    <citation type="submission" date="2020-05" db="UniProtKB">
        <authorList>
            <consortium name="EnsemblMetazoa"/>
        </authorList>
    </citation>
    <scope>IDENTIFICATION</scope>
    <source>
        <strain evidence="2">USDA</strain>
    </source>
</reference>
<evidence type="ECO:0000313" key="2">
    <source>
        <dbReference type="EnsemblMetazoa" id="SCAU002125-PA"/>
    </source>
</evidence>
<accession>A0A1I8NUG3</accession>
<keyword evidence="3" id="KW-1185">Reference proteome</keyword>
<protein>
    <recommendedName>
        <fullName evidence="1">Rad21/Rec8-like protein N-terminal domain-containing protein</fullName>
    </recommendedName>
</protein>
<name>A0A1I8NUG3_STOCA</name>
<dbReference type="EnsemblMetazoa" id="SCAU002125-RA">
    <property type="protein sequence ID" value="SCAU002125-PA"/>
    <property type="gene ID" value="SCAU002125"/>
</dbReference>
<dbReference type="AlphaFoldDB" id="A0A1I8NUG3"/>
<dbReference type="Proteomes" id="UP000095300">
    <property type="component" value="Unassembled WGS sequence"/>
</dbReference>
<sequence length="712" mass="82189">MSFDQSLISHKQNGIYAAAWLAGTSGTQALIKYYKKHDIDSINVPKLCDSLISTIQANSQNSQNDDKSTECSVPFRICSNLMIGSLKIYQQQVCSLLKQSEDLVVRSIKYNIKGTPTERNVSGGQKNFKKRRLNLTQSNDYIDLSKFNCSEILDDLETLTLETEVENEQNKKSSAKKSTKLRSTKFQIREITIRELNATYEFPELDDECGFGNATNDEILQFFSCPESFYEERSVPLGKKRTPKRKRNYEEEAHTDGCTQVSYEEEHNTFFHENTLEKESTYQTSALLKTPIHMHHASLEHPLGRNINMLSDSMATPIRKQCDYEEGPVAKQMRLSKDEDHAPFFKRTLLKRKSGYEENIPDKRNRLSSDHPFDLLSGYSCMATDHIATPCRMANKCLDDLSMETKNKSPVIKDEIKEEIDYGYEPVRATPNYIYPQSVMPKSTDDNEIKYSKLIIDSCIKIEQQEMLDQLQKPPKELIGVTKGIFRKFKSKKTIAAKQLLKRFNKRTLLFCKKLKQKQQYATNMRDFQENFLNLLKDIFKSDYNGLLAKEIYPQWQTSHRKISKKNSNCSEEIIDQKAAPRDNILNENANMFIPNDIEDMACMEPNYPNGQSLQQKETFIDNEETPAAFDDWRPCGVMAKLLRIWQYSTDTKINANEFCHSAEKRMYKAVAFSSLLILSKSHFIFITEKFKTVEMDKLLVGSATESFLQFD</sequence>